<accession>H5XEY8</accession>
<evidence type="ECO:0000313" key="2">
    <source>
        <dbReference type="Proteomes" id="UP000002791"/>
    </source>
</evidence>
<reference evidence="1 2" key="1">
    <citation type="submission" date="2011-11" db="EMBL/GenBank/DDBJ databases">
        <title>The Noncontiguous Finished sequence of Saccharomonospora cyanea NA-134.</title>
        <authorList>
            <consortium name="US DOE Joint Genome Institute"/>
            <person name="Lucas S."/>
            <person name="Han J."/>
            <person name="Lapidus A."/>
            <person name="Cheng J.-F."/>
            <person name="Goodwin L."/>
            <person name="Pitluck S."/>
            <person name="Peters L."/>
            <person name="Ovchinnikova G."/>
            <person name="Lu M."/>
            <person name="Detter J.C."/>
            <person name="Han C."/>
            <person name="Tapia R."/>
            <person name="Land M."/>
            <person name="Hauser L."/>
            <person name="Kyrpides N."/>
            <person name="Ivanova N."/>
            <person name="Pagani I."/>
            <person name="Brambilla E.-M."/>
            <person name="Klenk H.-P."/>
            <person name="Woyke T."/>
        </authorList>
    </citation>
    <scope>NUCLEOTIDE SEQUENCE [LARGE SCALE GENOMIC DNA]</scope>
    <source>
        <strain evidence="1 2">NA-134</strain>
    </source>
</reference>
<dbReference type="Proteomes" id="UP000002791">
    <property type="component" value="Chromosome"/>
</dbReference>
<name>H5XEY8_9PSEU</name>
<protein>
    <submittedName>
        <fullName evidence="1">Uncharacterized protein</fullName>
    </submittedName>
</protein>
<dbReference type="STRING" id="882082.SaccyDRAFT_1479"/>
<evidence type="ECO:0000313" key="1">
    <source>
        <dbReference type="EMBL" id="EHR60382.1"/>
    </source>
</evidence>
<proteinExistence type="predicted"/>
<sequence length="71" mass="7664">MEFEDYVREVYKLAHRIHEAAGATMPPAAMLALSDNLMTAAGRASEGVLDQVDLLMLVTQATEDRAEGEAA</sequence>
<organism evidence="1 2">
    <name type="scientific">Saccharomonospora cyanea NA-134</name>
    <dbReference type="NCBI Taxonomy" id="882082"/>
    <lineage>
        <taxon>Bacteria</taxon>
        <taxon>Bacillati</taxon>
        <taxon>Actinomycetota</taxon>
        <taxon>Actinomycetes</taxon>
        <taxon>Pseudonocardiales</taxon>
        <taxon>Pseudonocardiaceae</taxon>
        <taxon>Saccharomonospora</taxon>
    </lineage>
</organism>
<dbReference type="HOGENOM" id="CLU_2737618_0_0_11"/>
<dbReference type="AlphaFoldDB" id="H5XEY8"/>
<keyword evidence="2" id="KW-1185">Reference proteome</keyword>
<dbReference type="RefSeq" id="WP_005454939.1">
    <property type="nucleotide sequence ID" value="NZ_CM001440.1"/>
</dbReference>
<dbReference type="EMBL" id="CM001440">
    <property type="protein sequence ID" value="EHR60382.1"/>
    <property type="molecule type" value="Genomic_DNA"/>
</dbReference>
<gene>
    <name evidence="1" type="ORF">SaccyDRAFT_1479</name>
</gene>